<comment type="caution">
    <text evidence="6">The sequence shown here is derived from an EMBL/GenBank/DDBJ whole genome shotgun (WGS) entry which is preliminary data.</text>
</comment>
<dbReference type="PANTHER" id="PTHR30011">
    <property type="entry name" value="ALKANESULFONATE MONOOXYGENASE-RELATED"/>
    <property type="match status" value="1"/>
</dbReference>
<dbReference type="InterPro" id="IPR036661">
    <property type="entry name" value="Luciferase-like_sf"/>
</dbReference>
<protein>
    <submittedName>
        <fullName evidence="6">Luciferase-type oxidoreductase</fullName>
    </submittedName>
</protein>
<keyword evidence="1" id="KW-0285">Flavoprotein</keyword>
<proteinExistence type="predicted"/>
<keyword evidence="4" id="KW-0503">Monooxygenase</keyword>
<feature type="domain" description="Luciferase-like" evidence="5">
    <location>
        <begin position="49"/>
        <end position="241"/>
    </location>
</feature>
<evidence type="ECO:0000259" key="5">
    <source>
        <dbReference type="Pfam" id="PF00296"/>
    </source>
</evidence>
<keyword evidence="3" id="KW-0560">Oxidoreductase</keyword>
<dbReference type="AlphaFoldDB" id="A0A2V4T4W6"/>
<dbReference type="InterPro" id="IPR020020">
    <property type="entry name" value="Luciferase-type_oxidoreductase"/>
</dbReference>
<dbReference type="Pfam" id="PF00296">
    <property type="entry name" value="Bac_luciferase"/>
    <property type="match status" value="1"/>
</dbReference>
<gene>
    <name evidence="6" type="ORF">C7410_1196</name>
</gene>
<evidence type="ECO:0000256" key="4">
    <source>
        <dbReference type="ARBA" id="ARBA00023033"/>
    </source>
</evidence>
<evidence type="ECO:0000256" key="1">
    <source>
        <dbReference type="ARBA" id="ARBA00022630"/>
    </source>
</evidence>
<dbReference type="EMBL" id="QJSQ01000019">
    <property type="protein sequence ID" value="PYE19566.1"/>
    <property type="molecule type" value="Genomic_DNA"/>
</dbReference>
<evidence type="ECO:0000256" key="2">
    <source>
        <dbReference type="ARBA" id="ARBA00022643"/>
    </source>
</evidence>
<dbReference type="PANTHER" id="PTHR30011:SF16">
    <property type="entry name" value="C2H2 FINGER DOMAIN TRANSCRIPTION FACTOR (EUROFUNG)-RELATED"/>
    <property type="match status" value="1"/>
</dbReference>
<accession>A0A2V4T4W6</accession>
<evidence type="ECO:0000313" key="7">
    <source>
        <dbReference type="Proteomes" id="UP000247772"/>
    </source>
</evidence>
<reference evidence="6 7" key="1">
    <citation type="submission" date="2018-06" db="EMBL/GenBank/DDBJ databases">
        <title>Genomic Encyclopedia of Type Strains, Phase IV (KMG-V): Genome sequencing to study the core and pangenomes of soil and plant-associated prokaryotes.</title>
        <authorList>
            <person name="Whitman W."/>
        </authorList>
    </citation>
    <scope>NUCLEOTIDE SEQUENCE [LARGE SCALE GENOMIC DNA]</scope>
    <source>
        <strain evidence="6 7">SRCL-318</strain>
    </source>
</reference>
<dbReference type="Gene3D" id="3.20.20.30">
    <property type="entry name" value="Luciferase-like domain"/>
    <property type="match status" value="1"/>
</dbReference>
<sequence length="338" mass="37248">MRDSLSMLSPSTTPYSAQPGFARTFEAGRLTLGLFFPIESFAGDAPLMEGQAELARTAEAAGFAALWLRDVPLRDPGFGDLGQIFDPFVYLGYIAGQTSAIALATGSIVVPIRNPLHLAKAATSVDQLSQGRLLLGVASGDRPVEFPAFGVDAERRGEIFREHIDVLRQSQRTRFTALHWSGGSLAGADMIPKPFTEEVPLLVTGRSRQSMDWIARHAHGWITYPRPPRLQKMVIQEWRAAVVAQCGEIFKPFSQSLYLDLAEAPGEPPQPIHLGYRLGRSHLIALLEVLQDLGVNHVMLNLRFGQRPVPTVLEELHRHVLPQFPAITHNSQAERGLK</sequence>
<evidence type="ECO:0000313" key="6">
    <source>
        <dbReference type="EMBL" id="PYE19566.1"/>
    </source>
</evidence>
<organism evidence="6 7">
    <name type="scientific">Paraburkholderia silvatlantica</name>
    <dbReference type="NCBI Taxonomy" id="321895"/>
    <lineage>
        <taxon>Bacteria</taxon>
        <taxon>Pseudomonadati</taxon>
        <taxon>Pseudomonadota</taxon>
        <taxon>Betaproteobacteria</taxon>
        <taxon>Burkholderiales</taxon>
        <taxon>Burkholderiaceae</taxon>
        <taxon>Paraburkholderia</taxon>
    </lineage>
</organism>
<dbReference type="InterPro" id="IPR011251">
    <property type="entry name" value="Luciferase-like_dom"/>
</dbReference>
<dbReference type="NCBIfam" id="TIGR03571">
    <property type="entry name" value="lucif_BA3436"/>
    <property type="match status" value="1"/>
</dbReference>
<dbReference type="RefSeq" id="WP_425274141.1">
    <property type="nucleotide sequence ID" value="NZ_QJSQ01000019.1"/>
</dbReference>
<dbReference type="GO" id="GO:0016705">
    <property type="term" value="F:oxidoreductase activity, acting on paired donors, with incorporation or reduction of molecular oxygen"/>
    <property type="evidence" value="ECO:0007669"/>
    <property type="project" value="InterPro"/>
</dbReference>
<evidence type="ECO:0000256" key="3">
    <source>
        <dbReference type="ARBA" id="ARBA00023002"/>
    </source>
</evidence>
<name>A0A2V4T4W6_9BURK</name>
<dbReference type="SUPFAM" id="SSF51679">
    <property type="entry name" value="Bacterial luciferase-like"/>
    <property type="match status" value="1"/>
</dbReference>
<keyword evidence="2" id="KW-0288">FMN</keyword>
<dbReference type="InterPro" id="IPR051260">
    <property type="entry name" value="Diverse_substr_monoxygenases"/>
</dbReference>
<dbReference type="Proteomes" id="UP000247772">
    <property type="component" value="Unassembled WGS sequence"/>
</dbReference>
<dbReference type="GO" id="GO:0004497">
    <property type="term" value="F:monooxygenase activity"/>
    <property type="evidence" value="ECO:0007669"/>
    <property type="project" value="UniProtKB-KW"/>
</dbReference>